<evidence type="ECO:0000313" key="6">
    <source>
        <dbReference type="Proteomes" id="UP000001396"/>
    </source>
</evidence>
<dbReference type="GeneID" id="31363385"/>
<comment type="subunit">
    <text evidence="4">Component of the Mediator complex.</text>
</comment>
<keyword evidence="4" id="KW-0804">Transcription</keyword>
<comment type="similarity">
    <text evidence="2 4">Belongs to the Mediator complex subunit 11 family.</text>
</comment>
<dbReference type="PANTHER" id="PTHR22890">
    <property type="entry name" value="MEDIATOR OF RNA POLYMERASE II TRANSCRIPTION SUBUNIT 11"/>
    <property type="match status" value="1"/>
</dbReference>
<dbReference type="InterPro" id="IPR019404">
    <property type="entry name" value="Mediator_Med11"/>
</dbReference>
<dbReference type="EMBL" id="ADBJ01000036">
    <property type="protein sequence ID" value="EFA79080.1"/>
    <property type="molecule type" value="Genomic_DNA"/>
</dbReference>
<organism evidence="5 6">
    <name type="scientific">Heterostelium pallidum (strain ATCC 26659 / Pp 5 / PN500)</name>
    <name type="common">Cellular slime mold</name>
    <name type="synonym">Polysphondylium pallidum</name>
    <dbReference type="NCBI Taxonomy" id="670386"/>
    <lineage>
        <taxon>Eukaryota</taxon>
        <taxon>Amoebozoa</taxon>
        <taxon>Evosea</taxon>
        <taxon>Eumycetozoa</taxon>
        <taxon>Dictyostelia</taxon>
        <taxon>Acytosteliales</taxon>
        <taxon>Acytosteliaceae</taxon>
        <taxon>Heterostelium</taxon>
    </lineage>
</organism>
<keyword evidence="3 4" id="KW-0539">Nucleus</keyword>
<accession>D3BHA3</accession>
<dbReference type="FunCoup" id="D3BHA3">
    <property type="interactions" value="9"/>
</dbReference>
<comment type="function">
    <text evidence="4">Component of the Mediator complex, a coactivator involved in the regulated transcription of nearly all RNA polymerase II-dependent genes. Mediator functions as a bridge to convey information from gene-specific regulatory proteins to the basal RNA polymerase II transcription machinery. Mediator is recruited to promoters by direct interactions with regulatory proteins and serves as a scaffold for the assembly of a functional pre-initiation complex with RNA polymerase II and the general transcription factors.</text>
</comment>
<protein>
    <recommendedName>
        <fullName evidence="4">Mediator of RNA polymerase II transcription subunit 11</fullName>
    </recommendedName>
    <alternativeName>
        <fullName evidence="4">Mediator complex subunit 11</fullName>
    </alternativeName>
</protein>
<dbReference type="InParanoid" id="D3BHA3"/>
<evidence type="ECO:0000256" key="3">
    <source>
        <dbReference type="ARBA" id="ARBA00023242"/>
    </source>
</evidence>
<name>D3BHA3_HETP5</name>
<evidence type="ECO:0000256" key="4">
    <source>
        <dbReference type="RuleBase" id="RU364147"/>
    </source>
</evidence>
<keyword evidence="4" id="KW-0010">Activator</keyword>
<keyword evidence="4" id="KW-0805">Transcription regulation</keyword>
<evidence type="ECO:0000256" key="1">
    <source>
        <dbReference type="ARBA" id="ARBA00004123"/>
    </source>
</evidence>
<reference evidence="5 6" key="1">
    <citation type="journal article" date="2011" name="Genome Res.">
        <title>Phylogeny-wide analysis of social amoeba genomes highlights ancient origins for complex intercellular communication.</title>
        <authorList>
            <person name="Heidel A.J."/>
            <person name="Lawal H.M."/>
            <person name="Felder M."/>
            <person name="Schilde C."/>
            <person name="Helps N.R."/>
            <person name="Tunggal B."/>
            <person name="Rivero F."/>
            <person name="John U."/>
            <person name="Schleicher M."/>
            <person name="Eichinger L."/>
            <person name="Platzer M."/>
            <person name="Noegel A.A."/>
            <person name="Schaap P."/>
            <person name="Gloeckner G."/>
        </authorList>
    </citation>
    <scope>NUCLEOTIDE SEQUENCE [LARGE SCALE GENOMIC DNA]</scope>
    <source>
        <strain evidence="6">ATCC 26659 / Pp 5 / PN500</strain>
    </source>
</reference>
<proteinExistence type="inferred from homology"/>
<dbReference type="GO" id="GO:0006357">
    <property type="term" value="P:regulation of transcription by RNA polymerase II"/>
    <property type="evidence" value="ECO:0007669"/>
    <property type="project" value="InterPro"/>
</dbReference>
<keyword evidence="6" id="KW-1185">Reference proteome</keyword>
<comment type="subcellular location">
    <subcellularLocation>
        <location evidence="1 4">Nucleus</location>
    </subcellularLocation>
</comment>
<dbReference type="RefSeq" id="XP_020431202.1">
    <property type="nucleotide sequence ID" value="XM_020578738.1"/>
</dbReference>
<dbReference type="Proteomes" id="UP000001396">
    <property type="component" value="Unassembled WGS sequence"/>
</dbReference>
<dbReference type="Pfam" id="PF10280">
    <property type="entry name" value="Med11"/>
    <property type="match status" value="1"/>
</dbReference>
<sequence length="113" mass="12986">MNSLTVLNNIEDRVVESINTAGKALNILSKSLDIKQTTPSIQEFKQLSDRYFNIVEKDVYKGLMEFVDSMTDVAPFDHSSYSNKCELDVSHNFTEIILLHLEEMEEILKEDIN</sequence>
<dbReference type="GO" id="GO:0016592">
    <property type="term" value="C:mediator complex"/>
    <property type="evidence" value="ECO:0007669"/>
    <property type="project" value="InterPro"/>
</dbReference>
<gene>
    <name evidence="5" type="primary">med11</name>
    <name evidence="4" type="synonym">MED11</name>
    <name evidence="5" type="ORF">PPL_07905</name>
</gene>
<evidence type="ECO:0000313" key="5">
    <source>
        <dbReference type="EMBL" id="EFA79080.1"/>
    </source>
</evidence>
<evidence type="ECO:0000256" key="2">
    <source>
        <dbReference type="ARBA" id="ARBA00008186"/>
    </source>
</evidence>
<dbReference type="GO" id="GO:0003712">
    <property type="term" value="F:transcription coregulator activity"/>
    <property type="evidence" value="ECO:0007669"/>
    <property type="project" value="InterPro"/>
</dbReference>
<comment type="caution">
    <text evidence="5">The sequence shown here is derived from an EMBL/GenBank/DDBJ whole genome shotgun (WGS) entry which is preliminary data.</text>
</comment>
<dbReference type="OMA" id="PFDHSSY"/>
<dbReference type="AlphaFoldDB" id="D3BHA3"/>